<dbReference type="Proteomes" id="UP001281147">
    <property type="component" value="Unassembled WGS sequence"/>
</dbReference>
<proteinExistence type="predicted"/>
<evidence type="ECO:0000313" key="1">
    <source>
        <dbReference type="EMBL" id="KAK3715734.1"/>
    </source>
</evidence>
<keyword evidence="2" id="KW-1185">Reference proteome</keyword>
<sequence>MRRCAFTCLALETGPAVTAAICCPQGRDCGTINPVSCDTSLQNTTITQLHVDPPQKLGTCGVACCPMGYSCKNQQCVAHTAPTPPLVAPIATSTSASSSATTSRSSTSATSTPTAASVLPLNAPNHSSDDDEDDFNGKSFAAGFIPGIFIGAFIAALLIFLLFRKKRRSSSDSYTDEKGRPRDTLTDLGTLEYRRPTLHGRSISEPQADPTVGHRTDFLRSTPPRAGEPASGNLQGYVVDVRSPASDPRTPSNSPPRIKALFSRSPFMGNQTPSTPRSTQPPIPAHLKRGTLSFKISPVRALKKQKSMHSLRRQVTSTAASRLRPDVSRSESTETIQVLMPSNEPYTPERPARKPEDPPTLPSATYQGPSPDKYSMNSDNTPDKRNRSRSPPKNRYYASSSRYPSEVQAAYTTPTRPPMPIPRGVAPPLASPYTPTNTTGNWRPQRENGGLTVDGGGSRRDTTFSAMMERAGLRKSDLLMGSGSGHVGRKT</sequence>
<accession>A0ACC3NF88</accession>
<organism evidence="1 2">
    <name type="scientific">Vermiconidia calcicola</name>
    <dbReference type="NCBI Taxonomy" id="1690605"/>
    <lineage>
        <taxon>Eukaryota</taxon>
        <taxon>Fungi</taxon>
        <taxon>Dikarya</taxon>
        <taxon>Ascomycota</taxon>
        <taxon>Pezizomycotina</taxon>
        <taxon>Dothideomycetes</taxon>
        <taxon>Dothideomycetidae</taxon>
        <taxon>Mycosphaerellales</taxon>
        <taxon>Extremaceae</taxon>
        <taxon>Vermiconidia</taxon>
    </lineage>
</organism>
<comment type="caution">
    <text evidence="1">The sequence shown here is derived from an EMBL/GenBank/DDBJ whole genome shotgun (WGS) entry which is preliminary data.</text>
</comment>
<protein>
    <submittedName>
        <fullName evidence="1">Uncharacterized protein</fullName>
    </submittedName>
</protein>
<gene>
    <name evidence="1" type="ORF">LTR37_006959</name>
</gene>
<name>A0ACC3NF88_9PEZI</name>
<evidence type="ECO:0000313" key="2">
    <source>
        <dbReference type="Proteomes" id="UP001281147"/>
    </source>
</evidence>
<dbReference type="EMBL" id="JAUTXU010000047">
    <property type="protein sequence ID" value="KAK3715734.1"/>
    <property type="molecule type" value="Genomic_DNA"/>
</dbReference>
<reference evidence="1" key="1">
    <citation type="submission" date="2023-07" db="EMBL/GenBank/DDBJ databases">
        <title>Black Yeasts Isolated from many extreme environments.</title>
        <authorList>
            <person name="Coleine C."/>
            <person name="Stajich J.E."/>
            <person name="Selbmann L."/>
        </authorList>
    </citation>
    <scope>NUCLEOTIDE SEQUENCE</scope>
    <source>
        <strain evidence="1">CCFEE 5714</strain>
    </source>
</reference>